<organism evidence="2 3">
    <name type="scientific">Photinus pyralis</name>
    <name type="common">Common eastern firefly</name>
    <name type="synonym">Lampyris pyralis</name>
    <dbReference type="NCBI Taxonomy" id="7054"/>
    <lineage>
        <taxon>Eukaryota</taxon>
        <taxon>Metazoa</taxon>
        <taxon>Ecdysozoa</taxon>
        <taxon>Arthropoda</taxon>
        <taxon>Hexapoda</taxon>
        <taxon>Insecta</taxon>
        <taxon>Pterygota</taxon>
        <taxon>Neoptera</taxon>
        <taxon>Endopterygota</taxon>
        <taxon>Coleoptera</taxon>
        <taxon>Polyphaga</taxon>
        <taxon>Elateriformia</taxon>
        <taxon>Elateroidea</taxon>
        <taxon>Lampyridae</taxon>
        <taxon>Lampyrinae</taxon>
        <taxon>Photinus</taxon>
    </lineage>
</organism>
<proteinExistence type="predicted"/>
<protein>
    <submittedName>
        <fullName evidence="2">Uncharacterized protein</fullName>
    </submittedName>
</protein>
<dbReference type="Proteomes" id="UP000327044">
    <property type="component" value="Unassembled WGS sequence"/>
</dbReference>
<evidence type="ECO:0000313" key="2">
    <source>
        <dbReference type="EMBL" id="KAB0797071.1"/>
    </source>
</evidence>
<comment type="caution">
    <text evidence="2">The sequence shown here is derived from an EMBL/GenBank/DDBJ whole genome shotgun (WGS) entry which is preliminary data.</text>
</comment>
<feature type="compositionally biased region" description="Basic and acidic residues" evidence="1">
    <location>
        <begin position="52"/>
        <end position="63"/>
    </location>
</feature>
<evidence type="ECO:0000256" key="1">
    <source>
        <dbReference type="SAM" id="MobiDB-lite"/>
    </source>
</evidence>
<evidence type="ECO:0000313" key="3">
    <source>
        <dbReference type="Proteomes" id="UP000327044"/>
    </source>
</evidence>
<feature type="region of interest" description="Disordered" evidence="1">
    <location>
        <begin position="43"/>
        <end position="76"/>
    </location>
</feature>
<keyword evidence="3" id="KW-1185">Reference proteome</keyword>
<accession>A0A5N4AIC6</accession>
<gene>
    <name evidence="2" type="ORF">PPYR_08065</name>
</gene>
<dbReference type="EMBL" id="VVIM01000006">
    <property type="protein sequence ID" value="KAB0797071.1"/>
    <property type="molecule type" value="Genomic_DNA"/>
</dbReference>
<dbReference type="InParanoid" id="A0A5N4AIC6"/>
<dbReference type="AlphaFoldDB" id="A0A5N4AIC6"/>
<sequence length="115" mass="12722">MNNSIHGCGLVPNCDKSVYTQRIATTLLAEDQSIHPYAIVDSHSQANSSRCDAIERKPGRAESADTEEETERGEGSVYSSYGLKLSKYPLKTSTRILDFISMCFWKCSPGCQEIP</sequence>
<reference evidence="2 3" key="1">
    <citation type="journal article" date="2018" name="Elife">
        <title>Firefly genomes illuminate parallel origins of bioluminescence in beetles.</title>
        <authorList>
            <person name="Fallon T.R."/>
            <person name="Lower S.E."/>
            <person name="Chang C.H."/>
            <person name="Bessho-Uehara M."/>
            <person name="Martin G.J."/>
            <person name="Bewick A.J."/>
            <person name="Behringer M."/>
            <person name="Debat H.J."/>
            <person name="Wong I."/>
            <person name="Day J.C."/>
            <person name="Suvorov A."/>
            <person name="Silva C.J."/>
            <person name="Stanger-Hall K.F."/>
            <person name="Hall D.W."/>
            <person name="Schmitz R.J."/>
            <person name="Nelson D.R."/>
            <person name="Lewis S.M."/>
            <person name="Shigenobu S."/>
            <person name="Bybee S.M."/>
            <person name="Larracuente A.M."/>
            <person name="Oba Y."/>
            <person name="Weng J.K."/>
        </authorList>
    </citation>
    <scope>NUCLEOTIDE SEQUENCE [LARGE SCALE GENOMIC DNA]</scope>
    <source>
        <strain evidence="2">1611_PpyrPB1</strain>
        <tissue evidence="2">Whole body</tissue>
    </source>
</reference>
<name>A0A5N4AIC6_PHOPY</name>